<gene>
    <name evidence="1" type="ORF">F2P81_004205</name>
</gene>
<comment type="caution">
    <text evidence="1">The sequence shown here is derived from an EMBL/GenBank/DDBJ whole genome shotgun (WGS) entry which is preliminary data.</text>
</comment>
<evidence type="ECO:0000313" key="1">
    <source>
        <dbReference type="EMBL" id="KAF0042868.1"/>
    </source>
</evidence>
<evidence type="ECO:0000313" key="2">
    <source>
        <dbReference type="Proteomes" id="UP000438429"/>
    </source>
</evidence>
<sequence length="95" mass="11026">MPRYLLLRNVLFLKVITDVPVTPLQKADLLRRIFSARQHRQHRGTRLALLRPPVWHRNIQTGKIQIQETVGALLTSAVIISEMRPPSLPRTKMTR</sequence>
<reference evidence="1 2" key="1">
    <citation type="submission" date="2019-06" db="EMBL/GenBank/DDBJ databases">
        <title>Draft genomes of female and male turbot (Scophthalmus maximus).</title>
        <authorList>
            <person name="Xu H."/>
            <person name="Xu X.-W."/>
            <person name="Shao C."/>
            <person name="Chen S."/>
        </authorList>
    </citation>
    <scope>NUCLEOTIDE SEQUENCE [LARGE SCALE GENOMIC DNA]</scope>
    <source>
        <strain evidence="1">Ysfricsl-2016a</strain>
        <tissue evidence="1">Blood</tissue>
    </source>
</reference>
<dbReference type="EMBL" id="VEVO01000004">
    <property type="protein sequence ID" value="KAF0042868.1"/>
    <property type="molecule type" value="Genomic_DNA"/>
</dbReference>
<accession>A0A6A4TEL9</accession>
<proteinExistence type="predicted"/>
<organism evidence="1 2">
    <name type="scientific">Scophthalmus maximus</name>
    <name type="common">Turbot</name>
    <name type="synonym">Psetta maxima</name>
    <dbReference type="NCBI Taxonomy" id="52904"/>
    <lineage>
        <taxon>Eukaryota</taxon>
        <taxon>Metazoa</taxon>
        <taxon>Chordata</taxon>
        <taxon>Craniata</taxon>
        <taxon>Vertebrata</taxon>
        <taxon>Euteleostomi</taxon>
        <taxon>Actinopterygii</taxon>
        <taxon>Neopterygii</taxon>
        <taxon>Teleostei</taxon>
        <taxon>Neoteleostei</taxon>
        <taxon>Acanthomorphata</taxon>
        <taxon>Carangaria</taxon>
        <taxon>Pleuronectiformes</taxon>
        <taxon>Pleuronectoidei</taxon>
        <taxon>Scophthalmidae</taxon>
        <taxon>Scophthalmus</taxon>
    </lineage>
</organism>
<protein>
    <submittedName>
        <fullName evidence="1">Uncharacterized protein</fullName>
    </submittedName>
</protein>
<dbReference type="AlphaFoldDB" id="A0A6A4TEL9"/>
<name>A0A6A4TEL9_SCOMX</name>
<dbReference type="Proteomes" id="UP000438429">
    <property type="component" value="Unassembled WGS sequence"/>
</dbReference>